<dbReference type="OrthoDB" id="9799122at2"/>
<evidence type="ECO:0000313" key="2">
    <source>
        <dbReference type="EMBL" id="CTQ46687.1"/>
    </source>
</evidence>
<protein>
    <submittedName>
        <fullName evidence="2">Protein-disulfide isomerase</fullName>
    </submittedName>
</protein>
<sequence>MSAVTVYTDYVCPFCLLAEQVVTTAIGDRKIPISWRAHELRPDPVPTLKPEDPYLPAIWNRSVYPLAESLQVPIKLPSISPQPRTNKAFELLALAQDQGLDHPYSMRILRAFFQEDRDIGDPEVLVALAAEAGINPDEARQALNSGAYRERHREALRHAREDMAITSVPTIVVGDQIFRGVPPLDELLQAIDRLESPPEIAAAPVNRRGQV</sequence>
<dbReference type="InterPro" id="IPR011767">
    <property type="entry name" value="GLR_AS"/>
</dbReference>
<evidence type="ECO:0000259" key="1">
    <source>
        <dbReference type="Pfam" id="PF01323"/>
    </source>
</evidence>
<dbReference type="InterPro" id="IPR036249">
    <property type="entry name" value="Thioredoxin-like_sf"/>
</dbReference>
<dbReference type="InterPro" id="IPR001853">
    <property type="entry name" value="DSBA-like_thioredoxin_dom"/>
</dbReference>
<dbReference type="Pfam" id="PF01323">
    <property type="entry name" value="DSBA"/>
    <property type="match status" value="1"/>
</dbReference>
<dbReference type="Gene3D" id="3.40.30.10">
    <property type="entry name" value="Glutaredoxin"/>
    <property type="match status" value="1"/>
</dbReference>
<dbReference type="RefSeq" id="WP_055660705.1">
    <property type="nucleotide sequence ID" value="NZ_CXST01000004.1"/>
</dbReference>
<reference evidence="3" key="1">
    <citation type="submission" date="2015-07" db="EMBL/GenBank/DDBJ databases">
        <authorList>
            <person name="Rodrigo-Torres Lidia"/>
            <person name="Arahal R.David."/>
        </authorList>
    </citation>
    <scope>NUCLEOTIDE SEQUENCE [LARGE SCALE GENOMIC DNA]</scope>
    <source>
        <strain evidence="3">CECT 4801</strain>
    </source>
</reference>
<organism evidence="2 3">
    <name type="scientific">Roseibium aggregatum</name>
    <dbReference type="NCBI Taxonomy" id="187304"/>
    <lineage>
        <taxon>Bacteria</taxon>
        <taxon>Pseudomonadati</taxon>
        <taxon>Pseudomonadota</taxon>
        <taxon>Alphaproteobacteria</taxon>
        <taxon>Hyphomicrobiales</taxon>
        <taxon>Stappiaceae</taxon>
        <taxon>Roseibium</taxon>
    </lineage>
</organism>
<feature type="domain" description="DSBA-like thioredoxin" evidence="1">
    <location>
        <begin position="4"/>
        <end position="191"/>
    </location>
</feature>
<dbReference type="GO" id="GO:0016853">
    <property type="term" value="F:isomerase activity"/>
    <property type="evidence" value="ECO:0007669"/>
    <property type="project" value="UniProtKB-KW"/>
</dbReference>
<proteinExistence type="predicted"/>
<name>A0A0M6YBP9_9HYPH</name>
<keyword evidence="2" id="KW-0413">Isomerase</keyword>
<dbReference type="GO" id="GO:0016491">
    <property type="term" value="F:oxidoreductase activity"/>
    <property type="evidence" value="ECO:0007669"/>
    <property type="project" value="InterPro"/>
</dbReference>
<dbReference type="PANTHER" id="PTHR13887">
    <property type="entry name" value="GLUTATHIONE S-TRANSFERASE KAPPA"/>
    <property type="match status" value="1"/>
</dbReference>
<dbReference type="CDD" id="cd03024">
    <property type="entry name" value="DsbA_FrnE"/>
    <property type="match status" value="1"/>
</dbReference>
<dbReference type="SUPFAM" id="SSF52833">
    <property type="entry name" value="Thioredoxin-like"/>
    <property type="match status" value="1"/>
</dbReference>
<keyword evidence="3" id="KW-1185">Reference proteome</keyword>
<accession>A0A0M6YBP9</accession>
<gene>
    <name evidence="2" type="ORF">LAL4801_05146</name>
</gene>
<dbReference type="PANTHER" id="PTHR13887:SF33">
    <property type="entry name" value="ISOMERASE"/>
    <property type="match status" value="1"/>
</dbReference>
<dbReference type="EMBL" id="CXST01000004">
    <property type="protein sequence ID" value="CTQ46687.1"/>
    <property type="molecule type" value="Genomic_DNA"/>
</dbReference>
<dbReference type="PROSITE" id="PS00195">
    <property type="entry name" value="GLUTAREDOXIN_1"/>
    <property type="match status" value="1"/>
</dbReference>
<dbReference type="Proteomes" id="UP000048926">
    <property type="component" value="Unassembled WGS sequence"/>
</dbReference>
<evidence type="ECO:0000313" key="3">
    <source>
        <dbReference type="Proteomes" id="UP000048926"/>
    </source>
</evidence>
<dbReference type="AlphaFoldDB" id="A0A0M6YBP9"/>